<gene>
    <name evidence="9" type="ORF">E7Z79_08385</name>
</gene>
<feature type="domain" description="4Fe-4S ferredoxin-type" evidence="8">
    <location>
        <begin position="34"/>
        <end position="57"/>
    </location>
</feature>
<organism evidence="9 10">
    <name type="scientific">Methanobrevibacter thaueri</name>
    <dbReference type="NCBI Taxonomy" id="190975"/>
    <lineage>
        <taxon>Archaea</taxon>
        <taxon>Methanobacteriati</taxon>
        <taxon>Methanobacteriota</taxon>
        <taxon>Methanomada group</taxon>
        <taxon>Methanobacteria</taxon>
        <taxon>Methanobacteriales</taxon>
        <taxon>Methanobacteriaceae</taxon>
        <taxon>Methanobrevibacter</taxon>
    </lineage>
</organism>
<dbReference type="InterPro" id="IPR017896">
    <property type="entry name" value="4Fe4S_Fe-S-bd"/>
</dbReference>
<dbReference type="Proteomes" id="UP000783037">
    <property type="component" value="Unassembled WGS sequence"/>
</dbReference>
<dbReference type="SUPFAM" id="SSF54862">
    <property type="entry name" value="4Fe-4S ferredoxins"/>
    <property type="match status" value="3"/>
</dbReference>
<evidence type="ECO:0000256" key="3">
    <source>
        <dbReference type="ARBA" id="ARBA00022723"/>
    </source>
</evidence>
<keyword evidence="3" id="KW-0479">Metal-binding</keyword>
<dbReference type="GO" id="GO:0046872">
    <property type="term" value="F:metal ion binding"/>
    <property type="evidence" value="ECO:0007669"/>
    <property type="project" value="UniProtKB-KW"/>
</dbReference>
<dbReference type="RefSeq" id="WP_303739529.1">
    <property type="nucleotide sequence ID" value="NZ_SUTK01000060.1"/>
</dbReference>
<dbReference type="GO" id="GO:0016491">
    <property type="term" value="F:oxidoreductase activity"/>
    <property type="evidence" value="ECO:0007669"/>
    <property type="project" value="UniProtKB-ARBA"/>
</dbReference>
<dbReference type="EMBL" id="SUTK01000060">
    <property type="protein sequence ID" value="MBE6502440.1"/>
    <property type="molecule type" value="Genomic_DNA"/>
</dbReference>
<dbReference type="CDD" id="cd10549">
    <property type="entry name" value="MtMvhB_like"/>
    <property type="match status" value="3"/>
</dbReference>
<evidence type="ECO:0000256" key="2">
    <source>
        <dbReference type="ARBA" id="ARBA00022485"/>
    </source>
</evidence>
<feature type="domain" description="4Fe-4S ferredoxin-type" evidence="8">
    <location>
        <begin position="136"/>
        <end position="165"/>
    </location>
</feature>
<evidence type="ECO:0000259" key="8">
    <source>
        <dbReference type="PROSITE" id="PS51379"/>
    </source>
</evidence>
<comment type="caution">
    <text evidence="9">The sequence shown here is derived from an EMBL/GenBank/DDBJ whole genome shotgun (WGS) entry which is preliminary data.</text>
</comment>
<feature type="domain" description="4Fe-4S ferredoxin-type" evidence="8">
    <location>
        <begin position="274"/>
        <end position="303"/>
    </location>
</feature>
<feature type="domain" description="4Fe-4S ferredoxin-type" evidence="8">
    <location>
        <begin position="66"/>
        <end position="95"/>
    </location>
</feature>
<keyword evidence="6" id="KW-0408">Iron</keyword>
<keyword evidence="7" id="KW-0411">Iron-sulfur</keyword>
<reference evidence="9" key="1">
    <citation type="submission" date="2019-04" db="EMBL/GenBank/DDBJ databases">
        <title>Evolution of Biomass-Degrading Anaerobic Consortia Revealed by Metagenomics.</title>
        <authorList>
            <person name="Peng X."/>
        </authorList>
    </citation>
    <scope>NUCLEOTIDE SEQUENCE</scope>
    <source>
        <strain evidence="9">SIG18</strain>
    </source>
</reference>
<proteinExistence type="predicted"/>
<dbReference type="Gene3D" id="3.30.70.3270">
    <property type="match status" value="2"/>
</dbReference>
<evidence type="ECO:0000256" key="5">
    <source>
        <dbReference type="ARBA" id="ARBA00022982"/>
    </source>
</evidence>
<protein>
    <submittedName>
        <fullName evidence="9">4Fe-4S dicluster domain-containing protein</fullName>
    </submittedName>
</protein>
<evidence type="ECO:0000313" key="10">
    <source>
        <dbReference type="Proteomes" id="UP000783037"/>
    </source>
</evidence>
<dbReference type="InterPro" id="IPR017900">
    <property type="entry name" value="4Fe4S_Fe_S_CS"/>
</dbReference>
<feature type="domain" description="4Fe-4S ferredoxin-type" evidence="8">
    <location>
        <begin position="235"/>
        <end position="264"/>
    </location>
</feature>
<dbReference type="AlphaFoldDB" id="A0A8T3VC52"/>
<dbReference type="Pfam" id="PF12838">
    <property type="entry name" value="Fer4_7"/>
    <property type="match status" value="5"/>
</dbReference>
<dbReference type="Pfam" id="PF00037">
    <property type="entry name" value="Fer4"/>
    <property type="match status" value="1"/>
</dbReference>
<feature type="domain" description="4Fe-4S ferredoxin-type" evidence="8">
    <location>
        <begin position="385"/>
        <end position="411"/>
    </location>
</feature>
<feature type="domain" description="4Fe-4S ferredoxin-type" evidence="8">
    <location>
        <begin position="1"/>
        <end position="29"/>
    </location>
</feature>
<name>A0A8T3VC52_9EURY</name>
<keyword evidence="2" id="KW-0004">4Fe-4S</keyword>
<evidence type="ECO:0000256" key="6">
    <source>
        <dbReference type="ARBA" id="ARBA00023004"/>
    </source>
</evidence>
<feature type="domain" description="4Fe-4S ferredoxin-type" evidence="8">
    <location>
        <begin position="355"/>
        <end position="384"/>
    </location>
</feature>
<accession>A0A8T3VC52</accession>
<dbReference type="PANTHER" id="PTHR43687">
    <property type="entry name" value="ADENYLYLSULFATE REDUCTASE, BETA SUBUNIT"/>
    <property type="match status" value="1"/>
</dbReference>
<dbReference type="GO" id="GO:0051539">
    <property type="term" value="F:4 iron, 4 sulfur cluster binding"/>
    <property type="evidence" value="ECO:0007669"/>
    <property type="project" value="UniProtKB-KW"/>
</dbReference>
<dbReference type="InterPro" id="IPR050572">
    <property type="entry name" value="Fe-S_Ferredoxin"/>
</dbReference>
<feature type="domain" description="4Fe-4S ferredoxin-type" evidence="8">
    <location>
        <begin position="205"/>
        <end position="234"/>
    </location>
</feature>
<dbReference type="PANTHER" id="PTHR43687:SF6">
    <property type="entry name" value="L-ASPARTATE SEMIALDEHYDE SULFURTRANSFERASE IRON-SULFUR SUBUNIT"/>
    <property type="match status" value="1"/>
</dbReference>
<evidence type="ECO:0000256" key="1">
    <source>
        <dbReference type="ARBA" id="ARBA00022448"/>
    </source>
</evidence>
<dbReference type="PROSITE" id="PS00198">
    <property type="entry name" value="4FE4S_FER_1"/>
    <property type="match status" value="7"/>
</dbReference>
<dbReference type="Pfam" id="PF12798">
    <property type="entry name" value="Fer4_3"/>
    <property type="match status" value="1"/>
</dbReference>
<evidence type="ECO:0000256" key="7">
    <source>
        <dbReference type="ARBA" id="ARBA00023014"/>
    </source>
</evidence>
<keyword evidence="1" id="KW-0813">Transport</keyword>
<sequence>MIVFNEDGCIKCGACQGTCPTSAIEVTPNAIIHCDTCGEEPKCADACPQGALKVEEFEIAEGIVVPRLVFNSILCDSCGKCEEVCPQETIKVTGEKLKEVEGFCVMCQKCVDICPVDVIGVPGIKEPAEYELDLKGKGPVYLDNCVGCGTCVEPCPVNAITLEEVGSPVTVGDDCIRCGLCSQTCPWNAIFIAEKKPIKRTKEIKSFTFDSAKCIGCNTCVEACPGDFIAANSASLTVAIPSVCAACGLCVKLCPVDALEIDVEWGEGAPVDAEGIGRDVEKCDFIGACANKCPTESRRVITKTGMCCPALEETDSEPSFASCIRCGACASMCSNDALKVEQYEVTIDGEPVLRDRIAFNPSKCDQCGDCIEACPYDMIHKTDNPKLPIAGFCTLCGQCIEACPEDALCYK</sequence>
<keyword evidence="5" id="KW-0249">Electron transport</keyword>
<feature type="domain" description="4Fe-4S ferredoxin-type" evidence="8">
    <location>
        <begin position="314"/>
        <end position="343"/>
    </location>
</feature>
<evidence type="ECO:0000313" key="9">
    <source>
        <dbReference type="EMBL" id="MBE6502440.1"/>
    </source>
</evidence>
<dbReference type="PROSITE" id="PS51379">
    <property type="entry name" value="4FE4S_FER_2"/>
    <property type="match status" value="12"/>
</dbReference>
<keyword evidence="4" id="KW-0677">Repeat</keyword>
<feature type="domain" description="4Fe-4S ferredoxin-type" evidence="8">
    <location>
        <begin position="96"/>
        <end position="124"/>
    </location>
</feature>
<feature type="domain" description="4Fe-4S ferredoxin-type" evidence="8">
    <location>
        <begin position="166"/>
        <end position="195"/>
    </location>
</feature>
<dbReference type="Gene3D" id="3.30.70.20">
    <property type="match status" value="4"/>
</dbReference>
<evidence type="ECO:0000256" key="4">
    <source>
        <dbReference type="ARBA" id="ARBA00022737"/>
    </source>
</evidence>